<dbReference type="EMBL" id="JAAEJV010000028">
    <property type="protein sequence ID" value="MBF5059568.1"/>
    <property type="molecule type" value="Genomic_DNA"/>
</dbReference>
<reference evidence="1 2" key="1">
    <citation type="submission" date="2020-01" db="EMBL/GenBank/DDBJ databases">
        <title>Draft genome sequence of Cand. Neptunochlamydia vexilliferae K9.</title>
        <authorList>
            <person name="Schulz F."/>
            <person name="Koestlbacher S."/>
            <person name="Wascher F."/>
            <person name="Pizzetti I."/>
            <person name="Horn M."/>
        </authorList>
    </citation>
    <scope>NUCLEOTIDE SEQUENCE [LARGE SCALE GENOMIC DNA]</scope>
    <source>
        <strain evidence="1 2">K9</strain>
    </source>
</reference>
<dbReference type="SUPFAM" id="SSF56059">
    <property type="entry name" value="Glutathione synthetase ATP-binding domain-like"/>
    <property type="match status" value="1"/>
</dbReference>
<evidence type="ECO:0000313" key="2">
    <source>
        <dbReference type="Proteomes" id="UP001194714"/>
    </source>
</evidence>
<organism evidence="1 2">
    <name type="scientific">Candidatus Neptunichlamydia vexilliferae</name>
    <dbReference type="NCBI Taxonomy" id="1651774"/>
    <lineage>
        <taxon>Bacteria</taxon>
        <taxon>Pseudomonadati</taxon>
        <taxon>Chlamydiota</taxon>
        <taxon>Chlamydiia</taxon>
        <taxon>Parachlamydiales</taxon>
        <taxon>Simkaniaceae</taxon>
        <taxon>Candidatus Neptunichlamydia</taxon>
    </lineage>
</organism>
<evidence type="ECO:0000313" key="1">
    <source>
        <dbReference type="EMBL" id="MBF5059568.1"/>
    </source>
</evidence>
<sequence>MHGPPRKIGLACQIEAQGGSGGPRPRRIFLTYTTDKCANFLPVKVNKAQKKGLTGQFAFDFIEKSDGTLYAIECNPRGTSGLHLSQKSDHIPQAFLDPASSCITPTLGYSKQIVWGMLLYGWKTRRLFTFFKKLFTLKDLVFSKNDLKPFFYQPILFLFYVVKSLRLRTSLPAMFNFDTDWNGQKEKGENVLG</sequence>
<protein>
    <recommendedName>
        <fullName evidence="3">ATP-grasp domain-containing protein</fullName>
    </recommendedName>
</protein>
<proteinExistence type="predicted"/>
<accession>A0ABS0AZL5</accession>
<comment type="caution">
    <text evidence="1">The sequence shown here is derived from an EMBL/GenBank/DDBJ whole genome shotgun (WGS) entry which is preliminary data.</text>
</comment>
<gene>
    <name evidence="1" type="ORF">NEPTK9_001082</name>
</gene>
<name>A0ABS0AZL5_9BACT</name>
<keyword evidence="2" id="KW-1185">Reference proteome</keyword>
<dbReference type="Proteomes" id="UP001194714">
    <property type="component" value="Unassembled WGS sequence"/>
</dbReference>
<evidence type="ECO:0008006" key="3">
    <source>
        <dbReference type="Google" id="ProtNLM"/>
    </source>
</evidence>